<dbReference type="GO" id="GO:0016746">
    <property type="term" value="F:acyltransferase activity"/>
    <property type="evidence" value="ECO:0007669"/>
    <property type="project" value="UniProtKB-KW"/>
</dbReference>
<keyword evidence="5" id="KW-1185">Reference proteome</keyword>
<dbReference type="InterPro" id="IPR050832">
    <property type="entry name" value="Bact_Acetyltransf"/>
</dbReference>
<organism evidence="4 5">
    <name type="scientific">Massilia terrae</name>
    <dbReference type="NCBI Taxonomy" id="1811224"/>
    <lineage>
        <taxon>Bacteria</taxon>
        <taxon>Pseudomonadati</taxon>
        <taxon>Pseudomonadota</taxon>
        <taxon>Betaproteobacteria</taxon>
        <taxon>Burkholderiales</taxon>
        <taxon>Oxalobacteraceae</taxon>
        <taxon>Telluria group</taxon>
        <taxon>Massilia</taxon>
    </lineage>
</organism>
<feature type="domain" description="N-acetyltransferase" evidence="3">
    <location>
        <begin position="2"/>
        <end position="173"/>
    </location>
</feature>
<evidence type="ECO:0000259" key="3">
    <source>
        <dbReference type="PROSITE" id="PS51186"/>
    </source>
</evidence>
<evidence type="ECO:0000313" key="5">
    <source>
        <dbReference type="Proteomes" id="UP001204621"/>
    </source>
</evidence>
<dbReference type="Pfam" id="PF00583">
    <property type="entry name" value="Acetyltransf_1"/>
    <property type="match status" value="1"/>
</dbReference>
<dbReference type="RefSeq" id="WP_258810847.1">
    <property type="nucleotide sequence ID" value="NZ_JANUGU010000001.1"/>
</dbReference>
<evidence type="ECO:0000256" key="1">
    <source>
        <dbReference type="ARBA" id="ARBA00022679"/>
    </source>
</evidence>
<dbReference type="Gene3D" id="3.40.630.30">
    <property type="match status" value="1"/>
</dbReference>
<keyword evidence="1 4" id="KW-0808">Transferase</keyword>
<protein>
    <submittedName>
        <fullName evidence="4">GNAT family N-acetyltransferase</fullName>
        <ecNumber evidence="4">2.3.1.-</ecNumber>
    </submittedName>
</protein>
<dbReference type="EMBL" id="JANUGU010000001">
    <property type="protein sequence ID" value="MCS0657702.1"/>
    <property type="molecule type" value="Genomic_DNA"/>
</dbReference>
<dbReference type="PROSITE" id="PS51186">
    <property type="entry name" value="GNAT"/>
    <property type="match status" value="1"/>
</dbReference>
<reference evidence="4 5" key="1">
    <citation type="submission" date="2022-08" db="EMBL/GenBank/DDBJ databases">
        <title>Reclassification of Massilia species as members of the genera Telluria, Duganella, Pseudoduganella, Mokoshia gen. nov. and Zemynaea gen. nov. using orthogonal and non-orthogonal genome-based approaches.</title>
        <authorList>
            <person name="Bowman J.P."/>
        </authorList>
    </citation>
    <scope>NUCLEOTIDE SEQUENCE [LARGE SCALE GENOMIC DNA]</scope>
    <source>
        <strain evidence="4 5">JCM 31606</strain>
    </source>
</reference>
<dbReference type="SUPFAM" id="SSF55729">
    <property type="entry name" value="Acyl-CoA N-acyltransferases (Nat)"/>
    <property type="match status" value="1"/>
</dbReference>
<evidence type="ECO:0000313" key="4">
    <source>
        <dbReference type="EMBL" id="MCS0657702.1"/>
    </source>
</evidence>
<dbReference type="InterPro" id="IPR000182">
    <property type="entry name" value="GNAT_dom"/>
</dbReference>
<evidence type="ECO:0000256" key="2">
    <source>
        <dbReference type="ARBA" id="ARBA00023315"/>
    </source>
</evidence>
<dbReference type="PANTHER" id="PTHR43877">
    <property type="entry name" value="AMINOALKYLPHOSPHONATE N-ACETYLTRANSFERASE-RELATED-RELATED"/>
    <property type="match status" value="1"/>
</dbReference>
<dbReference type="EC" id="2.3.1.-" evidence="4"/>
<comment type="caution">
    <text evidence="4">The sequence shown here is derived from an EMBL/GenBank/DDBJ whole genome shotgun (WGS) entry which is preliminary data.</text>
</comment>
<dbReference type="InterPro" id="IPR016181">
    <property type="entry name" value="Acyl_CoA_acyltransferase"/>
</dbReference>
<name>A0ABT2CUQ1_9BURK</name>
<accession>A0ABT2CUQ1</accession>
<dbReference type="Proteomes" id="UP001204621">
    <property type="component" value="Unassembled WGS sequence"/>
</dbReference>
<keyword evidence="2 4" id="KW-0012">Acyltransferase</keyword>
<gene>
    <name evidence="4" type="ORF">NX778_06440</name>
</gene>
<proteinExistence type="predicted"/>
<sequence length="181" mass="19516">MNEIRKLDSKGVDRFLPELADLLRDAVQHGASVGFLPPLGMSEALGYWLEVRAAVADGSRIALVALRSGTLAGTVQLELCRKANGKNRAELQKLLVHSDARRSGIASALLAEAEAQAMALKRGLVYLDTEAGSGAEGFYRACGYTRLGELPDYCCDTTGHWRATAIWFKQLFVPQPLAVAA</sequence>